<dbReference type="EMBL" id="AGSI01000004">
    <property type="protein sequence ID" value="EIE25230.1"/>
    <property type="molecule type" value="Genomic_DNA"/>
</dbReference>
<organism evidence="2 3">
    <name type="scientific">Coccomyxa subellipsoidea (strain C-169)</name>
    <name type="common">Green microalga</name>
    <dbReference type="NCBI Taxonomy" id="574566"/>
    <lineage>
        <taxon>Eukaryota</taxon>
        <taxon>Viridiplantae</taxon>
        <taxon>Chlorophyta</taxon>
        <taxon>core chlorophytes</taxon>
        <taxon>Trebouxiophyceae</taxon>
        <taxon>Trebouxiophyceae incertae sedis</taxon>
        <taxon>Coccomyxaceae</taxon>
        <taxon>Coccomyxa</taxon>
        <taxon>Coccomyxa subellipsoidea</taxon>
    </lineage>
</organism>
<dbReference type="PANTHER" id="PTHR36777:SF2">
    <property type="entry name" value="EXPRESSED PROTEIN"/>
    <property type="match status" value="1"/>
</dbReference>
<keyword evidence="1" id="KW-1133">Transmembrane helix</keyword>
<protein>
    <submittedName>
        <fullName evidence="2">Uncharacterized protein</fullName>
    </submittedName>
</protein>
<reference evidence="2 3" key="1">
    <citation type="journal article" date="2012" name="Genome Biol.">
        <title>The genome of the polar eukaryotic microalga coccomyxa subellipsoidea reveals traits of cold adaptation.</title>
        <authorList>
            <person name="Blanc G."/>
            <person name="Agarkova I."/>
            <person name="Grimwood J."/>
            <person name="Kuo A."/>
            <person name="Brueggeman A."/>
            <person name="Dunigan D."/>
            <person name="Gurnon J."/>
            <person name="Ladunga I."/>
            <person name="Lindquist E."/>
            <person name="Lucas S."/>
            <person name="Pangilinan J."/>
            <person name="Proschold T."/>
            <person name="Salamov A."/>
            <person name="Schmutz J."/>
            <person name="Weeks D."/>
            <person name="Yamada T."/>
            <person name="Claverie J.M."/>
            <person name="Grigoriev I."/>
            <person name="Van Etten J."/>
            <person name="Lomsadze A."/>
            <person name="Borodovsky M."/>
        </authorList>
    </citation>
    <scope>NUCLEOTIDE SEQUENCE [LARGE SCALE GENOMIC DNA]</scope>
    <source>
        <strain evidence="2 3">C-169</strain>
    </source>
</reference>
<keyword evidence="1" id="KW-0812">Transmembrane</keyword>
<keyword evidence="3" id="KW-1185">Reference proteome</keyword>
<dbReference type="Proteomes" id="UP000007264">
    <property type="component" value="Unassembled WGS sequence"/>
</dbReference>
<dbReference type="RefSeq" id="XP_005649774.1">
    <property type="nucleotide sequence ID" value="XM_005649717.1"/>
</dbReference>
<gene>
    <name evidence="2" type="ORF">COCSUDRAFT_52800</name>
</gene>
<name>I0Z3L1_COCSC</name>
<comment type="caution">
    <text evidence="2">The sequence shown here is derived from an EMBL/GenBank/DDBJ whole genome shotgun (WGS) entry which is preliminary data.</text>
</comment>
<dbReference type="OrthoDB" id="534175at2759"/>
<sequence>MCAIGERLVLQSAPIPRSHQFGTPVRLRRGLFVPIAPKVKPVTRQARYFAVRAEDKIREKLDGALRSGNKLADSAADLLPESVPRGAAKIGVVGVGGLVAFWLLQKVLSTFVFLGVLGGGAYLWLKLSSNDDSDGGDSGDALTDAKRIMDKYR</sequence>
<evidence type="ECO:0000256" key="1">
    <source>
        <dbReference type="SAM" id="Phobius"/>
    </source>
</evidence>
<dbReference type="PANTHER" id="PTHR36777">
    <property type="entry name" value="EXPRESSED PROTEIN"/>
    <property type="match status" value="1"/>
</dbReference>
<feature type="transmembrane region" description="Helical" evidence="1">
    <location>
        <begin position="107"/>
        <end position="125"/>
    </location>
</feature>
<evidence type="ECO:0000313" key="3">
    <source>
        <dbReference type="Proteomes" id="UP000007264"/>
    </source>
</evidence>
<proteinExistence type="predicted"/>
<dbReference type="AlphaFoldDB" id="I0Z3L1"/>
<dbReference type="GeneID" id="17043232"/>
<evidence type="ECO:0000313" key="2">
    <source>
        <dbReference type="EMBL" id="EIE25230.1"/>
    </source>
</evidence>
<keyword evidence="1" id="KW-0472">Membrane</keyword>
<accession>I0Z3L1</accession>
<dbReference type="KEGG" id="csl:COCSUDRAFT_52800"/>